<dbReference type="Proteomes" id="UP001236014">
    <property type="component" value="Chromosome"/>
</dbReference>
<accession>A0A9Y2ID14</accession>
<keyword evidence="2" id="KW-0560">Oxidoreductase</keyword>
<dbReference type="RefSeq" id="WP_285968424.1">
    <property type="nucleotide sequence ID" value="NZ_CP127294.1"/>
</dbReference>
<reference evidence="2 3" key="1">
    <citation type="submission" date="2023-06" db="EMBL/GenBank/DDBJ databases">
        <authorList>
            <person name="Oyuntsetseg B."/>
            <person name="Kim S.B."/>
        </authorList>
    </citation>
    <scope>NUCLEOTIDE SEQUENCE [LARGE SCALE GENOMIC DNA]</scope>
    <source>
        <strain evidence="2 3">2-15</strain>
    </source>
</reference>
<evidence type="ECO:0000313" key="2">
    <source>
        <dbReference type="EMBL" id="WIX77684.1"/>
    </source>
</evidence>
<dbReference type="PANTHER" id="PTHR33336">
    <property type="entry name" value="QUINOL MONOOXYGENASE YGIN-RELATED"/>
    <property type="match status" value="1"/>
</dbReference>
<dbReference type="AlphaFoldDB" id="A0A9Y2ID14"/>
<feature type="domain" description="ABM" evidence="1">
    <location>
        <begin position="4"/>
        <end position="93"/>
    </location>
</feature>
<gene>
    <name evidence="2" type="ORF">QRX50_40820</name>
</gene>
<name>A0A9Y2ID14_9PSEU</name>
<proteinExistence type="predicted"/>
<dbReference type="PROSITE" id="PS51725">
    <property type="entry name" value="ABM"/>
    <property type="match status" value="1"/>
</dbReference>
<evidence type="ECO:0000313" key="3">
    <source>
        <dbReference type="Proteomes" id="UP001236014"/>
    </source>
</evidence>
<organism evidence="2 3">
    <name type="scientific">Amycolatopsis carbonis</name>
    <dbReference type="NCBI Taxonomy" id="715471"/>
    <lineage>
        <taxon>Bacteria</taxon>
        <taxon>Bacillati</taxon>
        <taxon>Actinomycetota</taxon>
        <taxon>Actinomycetes</taxon>
        <taxon>Pseudonocardiales</taxon>
        <taxon>Pseudonocardiaceae</taxon>
        <taxon>Amycolatopsis</taxon>
    </lineage>
</organism>
<dbReference type="InterPro" id="IPR050744">
    <property type="entry name" value="AI-2_Isomerase_LsrG"/>
</dbReference>
<dbReference type="InterPro" id="IPR007138">
    <property type="entry name" value="ABM_dom"/>
</dbReference>
<dbReference type="EMBL" id="CP127294">
    <property type="protein sequence ID" value="WIX77684.1"/>
    <property type="molecule type" value="Genomic_DNA"/>
</dbReference>
<dbReference type="PANTHER" id="PTHR33336:SF3">
    <property type="entry name" value="ABM DOMAIN-CONTAINING PROTEIN"/>
    <property type="match status" value="1"/>
</dbReference>
<dbReference type="KEGG" id="acab:QRX50_40820"/>
<dbReference type="GO" id="GO:0004497">
    <property type="term" value="F:monooxygenase activity"/>
    <property type="evidence" value="ECO:0007669"/>
    <property type="project" value="UniProtKB-KW"/>
</dbReference>
<sequence>MPQLQVIARYTVTAGKEDEVAALVPQLAKAARTEPGNLAFDVYRSFDDPRSILLLERYVSREAFAEHRETEHFKRLVLDGIVPLLDDRTVELLDVAE</sequence>
<protein>
    <submittedName>
        <fullName evidence="2">Antibiotic biosynthesis monooxygenase family protein</fullName>
    </submittedName>
</protein>
<keyword evidence="2" id="KW-0503">Monooxygenase</keyword>
<dbReference type="InterPro" id="IPR011008">
    <property type="entry name" value="Dimeric_a/b-barrel"/>
</dbReference>
<dbReference type="SUPFAM" id="SSF54909">
    <property type="entry name" value="Dimeric alpha+beta barrel"/>
    <property type="match status" value="1"/>
</dbReference>
<evidence type="ECO:0000259" key="1">
    <source>
        <dbReference type="PROSITE" id="PS51725"/>
    </source>
</evidence>
<dbReference type="Pfam" id="PF03992">
    <property type="entry name" value="ABM"/>
    <property type="match status" value="1"/>
</dbReference>
<keyword evidence="3" id="KW-1185">Reference proteome</keyword>
<dbReference type="Gene3D" id="3.30.70.100">
    <property type="match status" value="1"/>
</dbReference>